<comment type="caution">
    <text evidence="1">The sequence shown here is derived from an EMBL/GenBank/DDBJ whole genome shotgun (WGS) entry which is preliminary data.</text>
</comment>
<dbReference type="InterPro" id="IPR054220">
    <property type="entry name" value="DUF6940"/>
</dbReference>
<proteinExistence type="predicted"/>
<sequence length="205" mass="21978">MHPFHFTCESLRSDTRQHRLLSAGMAVSWAAFAAGLRTEPALRSALSETLADCPYPAFFWETPAVSAAGTGTPFEMVLVSAPSLAGTKASPVAFAEQLQLEDRSGPEVRTFANLGGDATLVVPRAMADSESYGHLAAFVRAAPASQVHALWQAVGEALTAAWARGPAPVWLSTSGSGVPWLHVRLDARPKYYKHAPYRVRPAHGR</sequence>
<dbReference type="RefSeq" id="WP_207051187.1">
    <property type="nucleotide sequence ID" value="NZ_JAFIMU010000007.1"/>
</dbReference>
<dbReference type="Pfam" id="PF22086">
    <property type="entry name" value="DUF6940"/>
    <property type="match status" value="1"/>
</dbReference>
<accession>A0ABS3DD51</accession>
<gene>
    <name evidence="1" type="ORF">JYK02_12670</name>
</gene>
<protein>
    <submittedName>
        <fullName evidence="1">Uncharacterized protein</fullName>
    </submittedName>
</protein>
<name>A0ABS3DD51_9BACT</name>
<evidence type="ECO:0000313" key="2">
    <source>
        <dbReference type="Proteomes" id="UP000664052"/>
    </source>
</evidence>
<keyword evidence="2" id="KW-1185">Reference proteome</keyword>
<reference evidence="1 2" key="1">
    <citation type="submission" date="2021-02" db="EMBL/GenBank/DDBJ databases">
        <title>De Novo genome assembly of isolated myxobacteria.</title>
        <authorList>
            <person name="Stevens D.C."/>
        </authorList>
    </citation>
    <scope>NUCLEOTIDE SEQUENCE [LARGE SCALE GENOMIC DNA]</scope>
    <source>
        <strain evidence="1 2">ATCC 29039</strain>
    </source>
</reference>
<dbReference type="EMBL" id="JAFIMU010000007">
    <property type="protein sequence ID" value="MBN8228355.1"/>
    <property type="molecule type" value="Genomic_DNA"/>
</dbReference>
<dbReference type="Proteomes" id="UP000664052">
    <property type="component" value="Unassembled WGS sequence"/>
</dbReference>
<organism evidence="1 2">
    <name type="scientific">Corallococcus macrosporus</name>
    <dbReference type="NCBI Taxonomy" id="35"/>
    <lineage>
        <taxon>Bacteria</taxon>
        <taxon>Pseudomonadati</taxon>
        <taxon>Myxococcota</taxon>
        <taxon>Myxococcia</taxon>
        <taxon>Myxococcales</taxon>
        <taxon>Cystobacterineae</taxon>
        <taxon>Myxococcaceae</taxon>
        <taxon>Corallococcus</taxon>
    </lineage>
</organism>
<evidence type="ECO:0000313" key="1">
    <source>
        <dbReference type="EMBL" id="MBN8228355.1"/>
    </source>
</evidence>